<reference evidence="1" key="1">
    <citation type="submission" date="2018-02" db="EMBL/GenBank/DDBJ databases">
        <title>Rhizophora mucronata_Transcriptome.</title>
        <authorList>
            <person name="Meera S.P."/>
            <person name="Sreeshan A."/>
            <person name="Augustine A."/>
        </authorList>
    </citation>
    <scope>NUCLEOTIDE SEQUENCE</scope>
    <source>
        <tissue evidence="1">Leaf</tissue>
    </source>
</reference>
<dbReference type="AlphaFoldDB" id="A0A2P2MM66"/>
<accession>A0A2P2MM66</accession>
<dbReference type="EMBL" id="GGEC01050796">
    <property type="protein sequence ID" value="MBX31280.1"/>
    <property type="molecule type" value="Transcribed_RNA"/>
</dbReference>
<evidence type="ECO:0000313" key="1">
    <source>
        <dbReference type="EMBL" id="MBX31280.1"/>
    </source>
</evidence>
<protein>
    <submittedName>
        <fullName evidence="1">Translational activator GCN1</fullName>
    </submittedName>
</protein>
<organism evidence="1">
    <name type="scientific">Rhizophora mucronata</name>
    <name type="common">Asiatic mangrove</name>
    <dbReference type="NCBI Taxonomy" id="61149"/>
    <lineage>
        <taxon>Eukaryota</taxon>
        <taxon>Viridiplantae</taxon>
        <taxon>Streptophyta</taxon>
        <taxon>Embryophyta</taxon>
        <taxon>Tracheophyta</taxon>
        <taxon>Spermatophyta</taxon>
        <taxon>Magnoliopsida</taxon>
        <taxon>eudicotyledons</taxon>
        <taxon>Gunneridae</taxon>
        <taxon>Pentapetalae</taxon>
        <taxon>rosids</taxon>
        <taxon>fabids</taxon>
        <taxon>Malpighiales</taxon>
        <taxon>Rhizophoraceae</taxon>
        <taxon>Rhizophora</taxon>
    </lineage>
</organism>
<sequence>MFHSEKSKTKFFLLTALPLLGYQQMQSSQQQAKHIQHPDAVKQHQHLWI</sequence>
<proteinExistence type="predicted"/>
<name>A0A2P2MM66_RHIMU</name>